<dbReference type="PANTHER" id="PTHR34989:SF1">
    <property type="entry name" value="PROTEIN HDED"/>
    <property type="match status" value="1"/>
</dbReference>
<feature type="transmembrane region" description="Helical" evidence="1">
    <location>
        <begin position="161"/>
        <end position="186"/>
    </location>
</feature>
<dbReference type="NCBIfam" id="NF007577">
    <property type="entry name" value="PRK10209.1"/>
    <property type="match status" value="1"/>
</dbReference>
<dbReference type="Pfam" id="PF03729">
    <property type="entry name" value="DUF308"/>
    <property type="match status" value="1"/>
</dbReference>
<keyword evidence="1" id="KW-0812">Transmembrane</keyword>
<dbReference type="PANTHER" id="PTHR34989">
    <property type="entry name" value="PROTEIN HDED"/>
    <property type="match status" value="1"/>
</dbReference>
<protein>
    <submittedName>
        <fullName evidence="2">Putative membrane protein</fullName>
    </submittedName>
</protein>
<feature type="transmembrane region" description="Helical" evidence="1">
    <location>
        <begin position="49"/>
        <end position="71"/>
    </location>
</feature>
<evidence type="ECO:0000256" key="1">
    <source>
        <dbReference type="SAM" id="Phobius"/>
    </source>
</evidence>
<feature type="transmembrane region" description="Helical" evidence="1">
    <location>
        <begin position="136"/>
        <end position="155"/>
    </location>
</feature>
<feature type="transmembrane region" description="Helical" evidence="1">
    <location>
        <begin position="78"/>
        <end position="97"/>
    </location>
</feature>
<dbReference type="AlphaFoldDB" id="A0A0N0ZAJ0"/>
<accession>A0A0N0ZAJ0</accession>
<organism evidence="2 3">
    <name type="scientific">Moellerella wisconsensis ATCC 35017</name>
    <dbReference type="NCBI Taxonomy" id="1354267"/>
    <lineage>
        <taxon>Bacteria</taxon>
        <taxon>Pseudomonadati</taxon>
        <taxon>Pseudomonadota</taxon>
        <taxon>Gammaproteobacteria</taxon>
        <taxon>Enterobacterales</taxon>
        <taxon>Morganellaceae</taxon>
        <taxon>Moellerella</taxon>
    </lineage>
</organism>
<gene>
    <name evidence="2" type="ORF">M992_1660</name>
</gene>
<evidence type="ECO:0000313" key="3">
    <source>
        <dbReference type="Proteomes" id="UP000053226"/>
    </source>
</evidence>
<dbReference type="Proteomes" id="UP000053226">
    <property type="component" value="Unassembled WGS sequence"/>
</dbReference>
<reference evidence="2 3" key="1">
    <citation type="submission" date="2015-07" db="EMBL/GenBank/DDBJ databases">
        <title>ATOL: Assembling a taxonomically balanced genome-scale reconstruction of the evolutionary history of the Enterobacteriaceae.</title>
        <authorList>
            <person name="Plunkett G.III."/>
            <person name="Neeno-Eckwall E.C."/>
            <person name="Glasner J.D."/>
            <person name="Perna N.T."/>
        </authorList>
    </citation>
    <scope>NUCLEOTIDE SEQUENCE [LARGE SCALE GENOMIC DNA]</scope>
    <source>
        <strain evidence="2 3">ATCC 35017</strain>
    </source>
</reference>
<dbReference type="GO" id="GO:0005886">
    <property type="term" value="C:plasma membrane"/>
    <property type="evidence" value="ECO:0007669"/>
    <property type="project" value="TreeGrafter"/>
</dbReference>
<name>A0A0N0ZAJ0_9GAMM</name>
<sequence length="192" mass="20697">MLNINPEQLSKLAGEQIKKQRTLLYILSFLLLVGGIVCLASPLVSGITISLIIGVMLLISGIAIIVTLIVGRIYNGRSVLFSLIAAAAYLILGYVFITDPLQGLLTLAIFVGALFIIGGVFRLYAGFSNLSANSAWMNILIGILDFIIAYLLLSAGAETSIILLTTFIGIELLFTSFTLFSFASLLKRQFKS</sequence>
<feature type="transmembrane region" description="Helical" evidence="1">
    <location>
        <begin position="103"/>
        <end position="124"/>
    </location>
</feature>
<keyword evidence="1" id="KW-0472">Membrane</keyword>
<feature type="transmembrane region" description="Helical" evidence="1">
    <location>
        <begin position="23"/>
        <end position="43"/>
    </location>
</feature>
<dbReference type="InterPro" id="IPR005325">
    <property type="entry name" value="DUF308_memb"/>
</dbReference>
<proteinExistence type="predicted"/>
<dbReference type="InterPro" id="IPR052712">
    <property type="entry name" value="Acid_resist_chaperone_HdeD"/>
</dbReference>
<keyword evidence="3" id="KW-1185">Reference proteome</keyword>
<comment type="caution">
    <text evidence="2">The sequence shown here is derived from an EMBL/GenBank/DDBJ whole genome shotgun (WGS) entry which is preliminary data.</text>
</comment>
<evidence type="ECO:0000313" key="2">
    <source>
        <dbReference type="EMBL" id="KPD02508.1"/>
    </source>
</evidence>
<dbReference type="OrthoDB" id="6591996at2"/>
<dbReference type="EMBL" id="LGAA01000018">
    <property type="protein sequence ID" value="KPD02508.1"/>
    <property type="molecule type" value="Genomic_DNA"/>
</dbReference>
<keyword evidence="1" id="KW-1133">Transmembrane helix</keyword>
<dbReference type="RefSeq" id="WP_053908104.1">
    <property type="nucleotide sequence ID" value="NZ_CAWMUS010000018.1"/>
</dbReference>